<dbReference type="Proteomes" id="UP000028007">
    <property type="component" value="Unassembled WGS sequence"/>
</dbReference>
<keyword evidence="3" id="KW-1185">Reference proteome</keyword>
<gene>
    <name evidence="2" type="ORF">N180_03015</name>
</gene>
<reference evidence="2 3" key="1">
    <citation type="journal article" date="1992" name="Int. J. Syst. Bacteriol.">
        <title>Sphingobacterium antarcticus sp. nov. a Psychrotrophic Bacterium from the Soils of Schirmacher Oasis, Antarctica.</title>
        <authorList>
            <person name="Shivaji S."/>
            <person name="Ray M.K."/>
            <person name="Rao N.S."/>
            <person name="Saiserr L."/>
            <person name="Jagannadham M.V."/>
            <person name="Kumar G.S."/>
            <person name="Reddy G."/>
            <person name="Bhargava P.M."/>
        </authorList>
    </citation>
    <scope>NUCLEOTIDE SEQUENCE [LARGE SCALE GENOMIC DNA]</scope>
    <source>
        <strain evidence="2 3">4BY</strain>
    </source>
</reference>
<dbReference type="EMBL" id="JNFF01000019">
    <property type="protein sequence ID" value="KEQ31234.1"/>
    <property type="molecule type" value="Genomic_DNA"/>
</dbReference>
<dbReference type="AlphaFoldDB" id="A0A081PKL1"/>
<comment type="caution">
    <text evidence="2">The sequence shown here is derived from an EMBL/GenBank/DDBJ whole genome shotgun (WGS) entry which is preliminary data.</text>
</comment>
<evidence type="ECO:0000313" key="3">
    <source>
        <dbReference type="Proteomes" id="UP000028007"/>
    </source>
</evidence>
<dbReference type="Pfam" id="PF13619">
    <property type="entry name" value="KTSC"/>
    <property type="match status" value="1"/>
</dbReference>
<evidence type="ECO:0000313" key="2">
    <source>
        <dbReference type="EMBL" id="KEQ31234.1"/>
    </source>
</evidence>
<protein>
    <recommendedName>
        <fullName evidence="1">KTSC domain-containing protein</fullName>
    </recommendedName>
</protein>
<name>A0A081PKL1_9SPHI</name>
<organism evidence="2 3">
    <name type="scientific">Pedobacter antarcticus 4BY</name>
    <dbReference type="NCBI Taxonomy" id="1358423"/>
    <lineage>
        <taxon>Bacteria</taxon>
        <taxon>Pseudomonadati</taxon>
        <taxon>Bacteroidota</taxon>
        <taxon>Sphingobacteriia</taxon>
        <taxon>Sphingobacteriales</taxon>
        <taxon>Sphingobacteriaceae</taxon>
        <taxon>Pedobacter</taxon>
    </lineage>
</organism>
<accession>A0A081PKL1</accession>
<sequence>MKTITLPSGTYAVDPILDGFEFIEKPSSNVAFVGTDILANKLYVQFKNGSGYKYSEVDCDVMCALPAALSIGSFISKYVVKHFPSEKQEKPLITFIEVIIDDPYPEGELSEETRKVWFNKQIANRLTRNSQKEPVTEITGFSDKPEF</sequence>
<proteinExistence type="predicted"/>
<evidence type="ECO:0000259" key="1">
    <source>
        <dbReference type="Pfam" id="PF13619"/>
    </source>
</evidence>
<dbReference type="InterPro" id="IPR025309">
    <property type="entry name" value="KTSC_dom"/>
</dbReference>
<dbReference type="RefSeq" id="WP_037438314.1">
    <property type="nucleotide sequence ID" value="NZ_JNFF01000019.1"/>
</dbReference>
<dbReference type="OrthoDB" id="8450910at2"/>
<feature type="domain" description="KTSC" evidence="1">
    <location>
        <begin position="27"/>
        <end position="83"/>
    </location>
</feature>